<dbReference type="GO" id="GO:0000166">
    <property type="term" value="F:nucleotide binding"/>
    <property type="evidence" value="ECO:0007669"/>
    <property type="project" value="UniProtKB-UniRule"/>
</dbReference>
<dbReference type="HAMAP" id="MF_01576">
    <property type="entry name" value="THF_DHG_CYH"/>
    <property type="match status" value="1"/>
</dbReference>
<sequence length="839" mass="89323">MTDSAPVSSIPARILDGRRIADELLDQLKLRVDARLAAGQPRPGLAVVLVGGDPASAVYVRNKRRAAEKVGIEAFDYDLPAGTGEAELLALIDRLNADPKIHGILVQLPLPGIPDASRLIHRIDPRKDVDGFHPENVGHLALREFGLRPCTPRGIVTLLGHTDQPVRGRNATIVGVSNHVGRPMALELLIAGCTVSCCHKFTPPEVLQARVRDADILVVAVGRPGLIPGEWVKPGAVVIDVGINRLDDGRLVGDVSFDAAAQRASWITPVPGGVGPMTVATLMQNTIEAADGAGTRDPGLGKSFKDPAEASDSRYFVALPMDARVPSPESPLFSHSLHSPFRLKCRASPHSGPPMLRIQAEALTYDDVSLVPAHSIVLPKDVSLETRLTRDLRLKLPILSAAMDTVTEHRLAVAMAQLGGIGIIHKNLTPAQQAAEVAKVKKFEAGVITEPFTVGPETTIGEVLKLTRARNISGVPVVDGSELVGIVTSRDMRFEKKLDDPVRHIMTKKDRLITVREGASDEEVLQLLHRNRIEKILVVNDSFELRGLITVKDIQKKTDNPNAAKDASTRLLVGAAVGVGGDTEQRIELLAAAGVDVVIVDTAHGHSQGVIDRVAWVKKTYPQLQVIGGNIVTGDAALALMDAGADAVKVGVGPGSICTTRVVAGVGVPQITAVDMVAEALQDRIPLIADGGIRYSGDIGKALVAGASTVMVGGLFAGTEEAPGEVELFQGRSYKSYRGMGSLGAMEKGSKDRYFQDASDADKLVPEGIEGRVPYRGPLSGIIHQLVGGLRATMGYVGCATIEDMRTKPRFVTITGAGQRESHVHDVQITKEPPNYRMG</sequence>
<dbReference type="InterPro" id="IPR000644">
    <property type="entry name" value="CBS_dom"/>
</dbReference>
<dbReference type="PRINTS" id="PR00085">
    <property type="entry name" value="THFDHDRGNASE"/>
</dbReference>
<evidence type="ECO:0000313" key="27">
    <source>
        <dbReference type="EMBL" id="CTP86854.1"/>
    </source>
</evidence>
<evidence type="ECO:0000256" key="11">
    <source>
        <dbReference type="ARBA" id="ARBA00022755"/>
    </source>
</evidence>
<dbReference type="SUPFAM" id="SSF51735">
    <property type="entry name" value="NAD(P)-binding Rossmann-fold domains"/>
    <property type="match status" value="1"/>
</dbReference>
<dbReference type="InterPro" id="IPR020867">
    <property type="entry name" value="THF_DH/CycHdrlase_CS"/>
</dbReference>
<feature type="binding site" evidence="23">
    <location>
        <position position="767"/>
    </location>
    <ligand>
        <name>IMP</name>
        <dbReference type="ChEBI" id="CHEBI:58053"/>
    </ligand>
</feature>
<comment type="activity regulation">
    <text evidence="23">Mycophenolic acid (MPA) is a non-competitive inhibitor that prevents formation of the closed enzyme conformation by binding to the same site as the amobile flap. In contrast, mizoribine monophosphate (MZP) is a competitive inhibitor that induces the closed conformation. MPA is a potent inhibitor of mammalian IMPDHs but a poor inhibitor of the bacterial enzymes. MZP is a more potent inhibitor of bacterial IMPDH.</text>
</comment>
<feature type="binding site" evidence="22">
    <location>
        <begin position="175"/>
        <end position="177"/>
    </location>
    <ligand>
        <name>NADP(+)</name>
        <dbReference type="ChEBI" id="CHEBI:58349"/>
    </ligand>
</feature>
<evidence type="ECO:0000256" key="14">
    <source>
        <dbReference type="ARBA" id="ARBA00022958"/>
    </source>
</evidence>
<dbReference type="CDD" id="cd04601">
    <property type="entry name" value="CBS_pair_IMPDH"/>
    <property type="match status" value="1"/>
</dbReference>
<dbReference type="InterPro" id="IPR001093">
    <property type="entry name" value="IMP_DH_GMPRt"/>
</dbReference>
<dbReference type="Gene3D" id="3.40.50.720">
    <property type="entry name" value="NAD(P)-binding Rossmann-like Domain"/>
    <property type="match status" value="1"/>
</dbReference>
<dbReference type="PANTHER" id="PTHR11911:SF111">
    <property type="entry name" value="INOSINE-5'-MONOPHOSPHATE DEHYDROGENASE"/>
    <property type="match status" value="1"/>
</dbReference>
<keyword evidence="9" id="KW-0677">Repeat</keyword>
<organism evidence="27 28">
    <name type="scientific">Xanthomonas graminis pv. phlei</name>
    <dbReference type="NCBI Taxonomy" id="487906"/>
    <lineage>
        <taxon>Bacteria</taxon>
        <taxon>Pseudomonadati</taxon>
        <taxon>Pseudomonadota</taxon>
        <taxon>Gammaproteobacteria</taxon>
        <taxon>Lysobacterales</taxon>
        <taxon>Lysobacteraceae</taxon>
        <taxon>Xanthomonas</taxon>
        <taxon>Xanthomonas translucens group</taxon>
        <taxon>Xanthomonas graminis</taxon>
    </lineage>
</organism>
<proteinExistence type="inferred from homology"/>
<evidence type="ECO:0000256" key="25">
    <source>
        <dbReference type="RuleBase" id="RU003928"/>
    </source>
</evidence>
<comment type="catalytic activity">
    <reaction evidence="22">
        <text>(6R)-5,10-methenyltetrahydrofolate + H2O = (6R)-10-formyltetrahydrofolate + H(+)</text>
        <dbReference type="Rhea" id="RHEA:23700"/>
        <dbReference type="ChEBI" id="CHEBI:15377"/>
        <dbReference type="ChEBI" id="CHEBI:15378"/>
        <dbReference type="ChEBI" id="CHEBI:57455"/>
        <dbReference type="ChEBI" id="CHEBI:195366"/>
        <dbReference type="EC" id="3.5.4.9"/>
    </reaction>
</comment>
<evidence type="ECO:0000256" key="19">
    <source>
        <dbReference type="ARBA" id="ARBA00023167"/>
    </source>
</evidence>
<evidence type="ECO:0000256" key="13">
    <source>
        <dbReference type="ARBA" id="ARBA00022857"/>
    </source>
</evidence>
<evidence type="ECO:0000256" key="2">
    <source>
        <dbReference type="ARBA" id="ARBA00004777"/>
    </source>
</evidence>
<comment type="similarity">
    <text evidence="22">Belongs to the tetrahydrofolate dehydrogenase/cyclohydrolase family.</text>
</comment>
<keyword evidence="13 22" id="KW-0521">NADP</keyword>
<evidence type="ECO:0000256" key="12">
    <source>
        <dbReference type="ARBA" id="ARBA00022801"/>
    </source>
</evidence>
<evidence type="ECO:0000256" key="7">
    <source>
        <dbReference type="ARBA" id="ARBA00022605"/>
    </source>
</evidence>
<evidence type="ECO:0000256" key="24">
    <source>
        <dbReference type="PROSITE-ProRule" id="PRU00703"/>
    </source>
</evidence>
<feature type="binding site" evidence="23">
    <location>
        <position position="821"/>
    </location>
    <ligand>
        <name>K(+)</name>
        <dbReference type="ChEBI" id="CHEBI:29103"/>
        <note>ligand shared between two tetrameric partners</note>
    </ligand>
</feature>
<dbReference type="EC" id="3.5.4.9" evidence="22"/>
<keyword evidence="20 22" id="KW-0511">Multifunctional enzyme</keyword>
<dbReference type="Pfam" id="PF02882">
    <property type="entry name" value="THF_DHG_CYH_C"/>
    <property type="match status" value="1"/>
</dbReference>
<evidence type="ECO:0000256" key="10">
    <source>
        <dbReference type="ARBA" id="ARBA00022749"/>
    </source>
</evidence>
<dbReference type="InterPro" id="IPR015875">
    <property type="entry name" value="IMP_DH/GMP_Rdtase_CS"/>
</dbReference>
<dbReference type="FunFam" id="3.40.50.10860:FF:000005">
    <property type="entry name" value="C-1-tetrahydrofolate synthase, cytoplasmic, putative"/>
    <property type="match status" value="1"/>
</dbReference>
<dbReference type="InterPro" id="IPR013785">
    <property type="entry name" value="Aldolase_TIM"/>
</dbReference>
<evidence type="ECO:0000256" key="8">
    <source>
        <dbReference type="ARBA" id="ARBA00022723"/>
    </source>
</evidence>
<dbReference type="GO" id="GO:0035999">
    <property type="term" value="P:tetrahydrofolate interconversion"/>
    <property type="evidence" value="ECO:0007669"/>
    <property type="project" value="UniProtKB-UniRule"/>
</dbReference>
<comment type="pathway">
    <text evidence="2 22">One-carbon metabolism; tetrahydrofolate interconversion.</text>
</comment>
<feature type="binding site" description="in other chain" evidence="23">
    <location>
        <position position="653"/>
    </location>
    <ligand>
        <name>K(+)</name>
        <dbReference type="ChEBI" id="CHEBI:29103"/>
        <note>ligand shared between two tetrameric partners</note>
    </ligand>
</feature>
<dbReference type="SUPFAM" id="SSF51412">
    <property type="entry name" value="Inosine monophosphate dehydrogenase (IMPDH)"/>
    <property type="match status" value="1"/>
</dbReference>
<dbReference type="InterPro" id="IPR005990">
    <property type="entry name" value="IMP_DH"/>
</dbReference>
<keyword evidence="14 23" id="KW-0630">Potassium</keyword>
<dbReference type="InterPro" id="IPR020631">
    <property type="entry name" value="THF_DH/CycHdrlase_NAD-bd_dom"/>
</dbReference>
<comment type="caution">
    <text evidence="22">Lacks conserved residue(s) required for the propagation of feature annotation.</text>
</comment>
<dbReference type="PROSITE" id="PS00767">
    <property type="entry name" value="THF_DHG_CYH_2"/>
    <property type="match status" value="1"/>
</dbReference>
<dbReference type="FunFam" id="3.20.20.70:FF:000003">
    <property type="entry name" value="GMP reductase"/>
    <property type="match status" value="1"/>
</dbReference>
<dbReference type="CDD" id="cd01080">
    <property type="entry name" value="NAD_bind_m-THF_DH_Cyclohyd"/>
    <property type="match status" value="1"/>
</dbReference>
<dbReference type="SUPFAM" id="SSF53223">
    <property type="entry name" value="Aminoacid dehydrogenase-like, N-terminal domain"/>
    <property type="match status" value="1"/>
</dbReference>
<dbReference type="InterPro" id="IPR036291">
    <property type="entry name" value="NAD(P)-bd_dom_sf"/>
</dbReference>
<feature type="domain" description="CBS" evidence="26">
    <location>
        <begin position="447"/>
        <end position="502"/>
    </location>
</feature>
<dbReference type="InterPro" id="IPR046342">
    <property type="entry name" value="CBS_dom_sf"/>
</dbReference>
<keyword evidence="6 22" id="KW-0554">One-carbon metabolism</keyword>
<dbReference type="HAMAP" id="MF_01964">
    <property type="entry name" value="IMPDH"/>
    <property type="match status" value="1"/>
</dbReference>
<comment type="catalytic activity">
    <reaction evidence="21 23 25">
        <text>IMP + NAD(+) + H2O = XMP + NADH + H(+)</text>
        <dbReference type="Rhea" id="RHEA:11708"/>
        <dbReference type="ChEBI" id="CHEBI:15377"/>
        <dbReference type="ChEBI" id="CHEBI:15378"/>
        <dbReference type="ChEBI" id="CHEBI:57464"/>
        <dbReference type="ChEBI" id="CHEBI:57540"/>
        <dbReference type="ChEBI" id="CHEBI:57945"/>
        <dbReference type="ChEBI" id="CHEBI:58053"/>
        <dbReference type="EC" id="1.1.1.205"/>
    </reaction>
</comment>
<keyword evidence="10 23" id="KW-0332">GMP biosynthesis</keyword>
<comment type="subunit">
    <text evidence="5 23">Homotetramer.</text>
</comment>
<dbReference type="GO" id="GO:0004488">
    <property type="term" value="F:methylenetetrahydrofolate dehydrogenase (NADP+) activity"/>
    <property type="evidence" value="ECO:0007669"/>
    <property type="project" value="UniProtKB-UniRule"/>
</dbReference>
<dbReference type="GO" id="GO:0004477">
    <property type="term" value="F:methenyltetrahydrofolate cyclohydrolase activity"/>
    <property type="evidence" value="ECO:0007669"/>
    <property type="project" value="UniProtKB-UniRule"/>
</dbReference>
<evidence type="ECO:0000256" key="3">
    <source>
        <dbReference type="ARBA" id="ARBA00005502"/>
    </source>
</evidence>
<dbReference type="FunFam" id="3.40.50.720:FF:000006">
    <property type="entry name" value="Bifunctional protein FolD"/>
    <property type="match status" value="1"/>
</dbReference>
<keyword evidence="15 22" id="KW-0560">Oxidoreductase</keyword>
<dbReference type="Pfam" id="PF00571">
    <property type="entry name" value="CBS"/>
    <property type="match status" value="2"/>
</dbReference>
<dbReference type="InterPro" id="IPR020630">
    <property type="entry name" value="THF_DH/CycHdrlase_cat_dom"/>
</dbReference>
<name>A0A0K2ZRL7_9XANT</name>
<feature type="binding site" evidence="23">
    <location>
        <begin position="651"/>
        <end position="653"/>
    </location>
    <ligand>
        <name>NAD(+)</name>
        <dbReference type="ChEBI" id="CHEBI:57540"/>
    </ligand>
</feature>
<dbReference type="GO" id="GO:0003938">
    <property type="term" value="F:IMP dehydrogenase activity"/>
    <property type="evidence" value="ECO:0007669"/>
    <property type="project" value="UniProtKB-UniRule"/>
</dbReference>
<evidence type="ECO:0000256" key="18">
    <source>
        <dbReference type="ARBA" id="ARBA00023122"/>
    </source>
</evidence>
<comment type="cofactor">
    <cofactor evidence="1 23">
        <name>K(+)</name>
        <dbReference type="ChEBI" id="CHEBI:29103"/>
    </cofactor>
</comment>
<feature type="binding site" description="in other chain" evidence="23">
    <location>
        <position position="658"/>
    </location>
    <ligand>
        <name>K(+)</name>
        <dbReference type="ChEBI" id="CHEBI:29103"/>
        <note>ligand shared between two tetrameric partners</note>
    </ligand>
</feature>
<dbReference type="CDD" id="cd00381">
    <property type="entry name" value="IMPDH"/>
    <property type="match status" value="1"/>
</dbReference>
<keyword evidence="11 22" id="KW-0658">Purine biosynthesis</keyword>
<dbReference type="Proteomes" id="UP000045978">
    <property type="component" value="Unassembled WGS sequence"/>
</dbReference>
<feature type="binding site" evidence="23">
    <location>
        <begin position="737"/>
        <end position="741"/>
    </location>
    <ligand>
        <name>IMP</name>
        <dbReference type="ChEBI" id="CHEBI:58053"/>
    </ligand>
</feature>
<evidence type="ECO:0000256" key="16">
    <source>
        <dbReference type="ARBA" id="ARBA00023027"/>
    </source>
</evidence>
<dbReference type="GO" id="GO:0046872">
    <property type="term" value="F:metal ion binding"/>
    <property type="evidence" value="ECO:0007669"/>
    <property type="project" value="UniProtKB-UniRule"/>
</dbReference>
<feature type="domain" description="CBS" evidence="26">
    <location>
        <begin position="506"/>
        <end position="564"/>
    </location>
</feature>
<gene>
    <name evidence="23" type="primary">guaB</name>
    <name evidence="22" type="synonym">folD</name>
    <name evidence="27" type="ORF">XTPLMG730_1606</name>
</gene>
<dbReference type="EMBL" id="CXOJ01000026">
    <property type="protein sequence ID" value="CTP86854.1"/>
    <property type="molecule type" value="Genomic_DNA"/>
</dbReference>
<feature type="binding site" evidence="23">
    <location>
        <position position="601"/>
    </location>
    <ligand>
        <name>NAD(+)</name>
        <dbReference type="ChEBI" id="CHEBI:57540"/>
    </ligand>
</feature>
<dbReference type="GO" id="GO:0006177">
    <property type="term" value="P:GMP biosynthetic process"/>
    <property type="evidence" value="ECO:0007669"/>
    <property type="project" value="UniProtKB-UniRule"/>
</dbReference>
<feature type="binding site" evidence="23">
    <location>
        <position position="656"/>
    </location>
    <ligand>
        <name>IMP</name>
        <dbReference type="ChEBI" id="CHEBI:58053"/>
    </ligand>
</feature>
<dbReference type="SMART" id="SM00116">
    <property type="entry name" value="CBS"/>
    <property type="match status" value="2"/>
</dbReference>
<feature type="binding site" evidence="23">
    <location>
        <begin position="713"/>
        <end position="714"/>
    </location>
    <ligand>
        <name>IMP</name>
        <dbReference type="ChEBI" id="CHEBI:58053"/>
    </ligand>
</feature>
<evidence type="ECO:0000256" key="1">
    <source>
        <dbReference type="ARBA" id="ARBA00001958"/>
    </source>
</evidence>
<dbReference type="NCBIfam" id="NF008058">
    <property type="entry name" value="PRK10792.1"/>
    <property type="match status" value="1"/>
</dbReference>
<comment type="function">
    <text evidence="23">Catalyzes the conversion of inosine 5'-phosphate (IMP) to xanthosine 5'-phosphate (XMP), the first committed and rate-limiting step in the de novo synthesis of guanine nucleotides, and therefore plays an important role in the regulation of cell growth.</text>
</comment>
<keyword evidence="8 23" id="KW-0479">Metal-binding</keyword>
<dbReference type="Pfam" id="PF00478">
    <property type="entry name" value="IMPDH"/>
    <property type="match status" value="1"/>
</dbReference>
<evidence type="ECO:0000256" key="22">
    <source>
        <dbReference type="HAMAP-Rule" id="MF_01576"/>
    </source>
</evidence>
<evidence type="ECO:0000259" key="26">
    <source>
        <dbReference type="PROSITE" id="PS51371"/>
    </source>
</evidence>
<dbReference type="PROSITE" id="PS00766">
    <property type="entry name" value="THF_DHG_CYH_1"/>
    <property type="match status" value="1"/>
</dbReference>
<dbReference type="SMART" id="SM01240">
    <property type="entry name" value="IMPDH"/>
    <property type="match status" value="1"/>
</dbReference>
<evidence type="ECO:0000256" key="21">
    <source>
        <dbReference type="ARBA" id="ARBA00048028"/>
    </source>
</evidence>
<evidence type="ECO:0000256" key="5">
    <source>
        <dbReference type="ARBA" id="ARBA00011881"/>
    </source>
</evidence>
<evidence type="ECO:0000256" key="4">
    <source>
        <dbReference type="ARBA" id="ARBA00011738"/>
    </source>
</evidence>
<dbReference type="NCBIfam" id="TIGR01302">
    <property type="entry name" value="IMP_dehydrog"/>
    <property type="match status" value="1"/>
</dbReference>
<reference evidence="27 28" key="1">
    <citation type="submission" date="2015-07" db="EMBL/GenBank/DDBJ databases">
        <authorList>
            <person name="Noorani M."/>
        </authorList>
    </citation>
    <scope>NUCLEOTIDE SEQUENCE [LARGE SCALE GENOMIC DNA]</scope>
    <source>
        <strain evidence="27">LMG730</strain>
    </source>
</reference>
<feature type="binding site" evidence="23">
    <location>
        <position position="823"/>
    </location>
    <ligand>
        <name>K(+)</name>
        <dbReference type="ChEBI" id="CHEBI:29103"/>
        <note>ligand shared between two tetrameric partners</note>
    </ligand>
</feature>
<dbReference type="EC" id="1.5.1.5" evidence="22"/>
<comment type="subunit">
    <text evidence="4 22">Homodimer.</text>
</comment>
<feature type="binding site" evidence="23">
    <location>
        <begin position="690"/>
        <end position="692"/>
    </location>
    <ligand>
        <name>IMP</name>
        <dbReference type="ChEBI" id="CHEBI:58053"/>
    </ligand>
</feature>
<keyword evidence="19 22" id="KW-0486">Methionine biosynthesis</keyword>
<dbReference type="UniPathway" id="UPA00193"/>
<evidence type="ECO:0000256" key="23">
    <source>
        <dbReference type="HAMAP-Rule" id="MF_01964"/>
    </source>
</evidence>
<dbReference type="AlphaFoldDB" id="A0A0K2ZRL7"/>
<comment type="similarity">
    <text evidence="3 23">Belongs to the IMPDH/GMPR family.</text>
</comment>
<evidence type="ECO:0000256" key="6">
    <source>
        <dbReference type="ARBA" id="ARBA00022563"/>
    </source>
</evidence>
<keyword evidence="7 22" id="KW-0028">Amino-acid biosynthesis</keyword>
<comment type="catalytic activity">
    <reaction evidence="22">
        <text>(6R)-5,10-methylene-5,6,7,8-tetrahydrofolate + NADP(+) = (6R)-5,10-methenyltetrahydrofolate + NADPH</text>
        <dbReference type="Rhea" id="RHEA:22812"/>
        <dbReference type="ChEBI" id="CHEBI:15636"/>
        <dbReference type="ChEBI" id="CHEBI:57455"/>
        <dbReference type="ChEBI" id="CHEBI:57783"/>
        <dbReference type="ChEBI" id="CHEBI:58349"/>
        <dbReference type="EC" id="1.5.1.5"/>
    </reaction>
</comment>
<keyword evidence="18 24" id="KW-0129">CBS domain</keyword>
<keyword evidence="16 23" id="KW-0520">NAD</keyword>
<dbReference type="PROSITE" id="PS51371">
    <property type="entry name" value="CBS"/>
    <property type="match status" value="2"/>
</dbReference>
<dbReference type="SUPFAM" id="SSF54631">
    <property type="entry name" value="CBS-domain pair"/>
    <property type="match status" value="1"/>
</dbReference>
<dbReference type="InterPro" id="IPR000672">
    <property type="entry name" value="THF_DH/CycHdrlase"/>
</dbReference>
<feature type="active site" description="Proton acceptor" evidence="23">
    <location>
        <position position="753"/>
    </location>
</feature>
<dbReference type="GO" id="GO:0009086">
    <property type="term" value="P:methionine biosynthetic process"/>
    <property type="evidence" value="ECO:0007669"/>
    <property type="project" value="UniProtKB-KW"/>
</dbReference>
<keyword evidence="17 22" id="KW-0368">Histidine biosynthesis</keyword>
<dbReference type="Gene3D" id="3.20.20.70">
    <property type="entry name" value="Aldolase class I"/>
    <property type="match status" value="1"/>
</dbReference>
<dbReference type="UniPathway" id="UPA00601">
    <property type="reaction ID" value="UER00295"/>
</dbReference>
<dbReference type="GO" id="GO:0006183">
    <property type="term" value="P:GTP biosynthetic process"/>
    <property type="evidence" value="ECO:0007669"/>
    <property type="project" value="TreeGrafter"/>
</dbReference>
<evidence type="ECO:0000256" key="9">
    <source>
        <dbReference type="ARBA" id="ARBA00022737"/>
    </source>
</evidence>
<dbReference type="PANTHER" id="PTHR11911">
    <property type="entry name" value="INOSINE-5-MONOPHOSPHATE DEHYDROGENASE RELATED"/>
    <property type="match status" value="1"/>
</dbReference>
<dbReference type="Gene3D" id="3.40.50.10860">
    <property type="entry name" value="Leucine Dehydrogenase, chain A, domain 1"/>
    <property type="match status" value="1"/>
</dbReference>
<dbReference type="Pfam" id="PF00763">
    <property type="entry name" value="THF_DHG_CYH"/>
    <property type="match status" value="1"/>
</dbReference>
<feature type="binding site" description="in other chain" evidence="23">
    <location>
        <position position="655"/>
    </location>
    <ligand>
        <name>K(+)</name>
        <dbReference type="ChEBI" id="CHEBI:29103"/>
        <note>ligand shared between two tetrameric partners</note>
    </ligand>
</feature>
<feature type="active site" description="Thioimidate intermediate" evidence="23">
    <location>
        <position position="658"/>
    </location>
</feature>
<keyword evidence="12 22" id="KW-0378">Hydrolase</keyword>
<comment type="pathway">
    <text evidence="23 25">Purine metabolism; XMP biosynthesis via de novo pathway; XMP from IMP: step 1/1.</text>
</comment>
<dbReference type="GO" id="GO:0000105">
    <property type="term" value="P:L-histidine biosynthetic process"/>
    <property type="evidence" value="ECO:0007669"/>
    <property type="project" value="UniProtKB-KW"/>
</dbReference>
<feature type="binding site" evidence="23">
    <location>
        <position position="822"/>
    </location>
    <ligand>
        <name>K(+)</name>
        <dbReference type="ChEBI" id="CHEBI:29103"/>
        <note>ligand shared between two tetrameric partners</note>
    </ligand>
</feature>
<protein>
    <recommendedName>
        <fullName evidence="22">Bifunctional protein FolD</fullName>
    </recommendedName>
    <domain>
        <recommendedName>
            <fullName evidence="22">Methylenetetrahydrofolate dehydrogenase</fullName>
            <ecNumber evidence="22">1.5.1.5</ecNumber>
        </recommendedName>
    </domain>
    <domain>
        <recommendedName>
            <fullName evidence="22">Methenyltetrahydrofolate cyclohydrolase</fullName>
            <ecNumber evidence="22">3.5.4.9</ecNumber>
        </recommendedName>
    </domain>
</protein>
<accession>A0A0K2ZRL7</accession>
<comment type="function">
    <text evidence="22">Catalyzes the oxidation of 5,10-methylenetetrahydrofolate to 5,10-methenyltetrahydrofolate and then the hydrolysis of 5,10-methenyltetrahydrofolate to 10-formyltetrahydrofolate.</text>
</comment>
<evidence type="ECO:0000256" key="15">
    <source>
        <dbReference type="ARBA" id="ARBA00023002"/>
    </source>
</evidence>
<evidence type="ECO:0000256" key="20">
    <source>
        <dbReference type="ARBA" id="ARBA00023268"/>
    </source>
</evidence>
<feature type="binding site" evidence="22">
    <location>
        <position position="243"/>
    </location>
    <ligand>
        <name>NADP(+)</name>
        <dbReference type="ChEBI" id="CHEBI:58349"/>
    </ligand>
</feature>
<dbReference type="InterPro" id="IPR046346">
    <property type="entry name" value="Aminoacid_DH-like_N_sf"/>
</dbReference>
<evidence type="ECO:0000256" key="17">
    <source>
        <dbReference type="ARBA" id="ARBA00023102"/>
    </source>
</evidence>
<dbReference type="PROSITE" id="PS00487">
    <property type="entry name" value="IMP_DH_GMP_RED"/>
    <property type="match status" value="1"/>
</dbReference>
<evidence type="ECO:0000313" key="28">
    <source>
        <dbReference type="Proteomes" id="UP000045978"/>
    </source>
</evidence>